<evidence type="ECO:0000259" key="6">
    <source>
        <dbReference type="PROSITE" id="PS51471"/>
    </source>
</evidence>
<keyword evidence="4 5" id="KW-0408">Iron</keyword>
<organism evidence="7 8">
    <name type="scientific">Glossina palpalis gambiensis</name>
    <dbReference type="NCBI Taxonomy" id="67801"/>
    <lineage>
        <taxon>Eukaryota</taxon>
        <taxon>Metazoa</taxon>
        <taxon>Ecdysozoa</taxon>
        <taxon>Arthropoda</taxon>
        <taxon>Hexapoda</taxon>
        <taxon>Insecta</taxon>
        <taxon>Pterygota</taxon>
        <taxon>Neoptera</taxon>
        <taxon>Endopterygota</taxon>
        <taxon>Diptera</taxon>
        <taxon>Brachycera</taxon>
        <taxon>Muscomorpha</taxon>
        <taxon>Hippoboscoidea</taxon>
        <taxon>Glossinidae</taxon>
        <taxon>Glossina</taxon>
    </lineage>
</organism>
<dbReference type="GO" id="GO:0005634">
    <property type="term" value="C:nucleus"/>
    <property type="evidence" value="ECO:0007669"/>
    <property type="project" value="TreeGrafter"/>
</dbReference>
<dbReference type="EnsemblMetazoa" id="GPPI014370-RA">
    <property type="protein sequence ID" value="GPPI014370-PA"/>
    <property type="gene ID" value="GPPI014370"/>
</dbReference>
<dbReference type="InterPro" id="IPR004574">
    <property type="entry name" value="Alkb"/>
</dbReference>
<dbReference type="PANTHER" id="PTHR16557">
    <property type="entry name" value="ALKYLATED DNA REPAIR PROTEIN ALKB-RELATED"/>
    <property type="match status" value="1"/>
</dbReference>
<accession>A0A1B0B012</accession>
<feature type="binding site" evidence="5">
    <location>
        <position position="203"/>
    </location>
    <ligand>
        <name>Fe cation</name>
        <dbReference type="ChEBI" id="CHEBI:24875"/>
        <note>catalytic</note>
    </ligand>
</feature>
<evidence type="ECO:0000313" key="8">
    <source>
        <dbReference type="Proteomes" id="UP000092460"/>
    </source>
</evidence>
<dbReference type="GO" id="GO:0005737">
    <property type="term" value="C:cytoplasm"/>
    <property type="evidence" value="ECO:0007669"/>
    <property type="project" value="TreeGrafter"/>
</dbReference>
<evidence type="ECO:0000256" key="1">
    <source>
        <dbReference type="ARBA" id="ARBA00022723"/>
    </source>
</evidence>
<dbReference type="Pfam" id="PF13532">
    <property type="entry name" value="2OG-FeII_Oxy_2"/>
    <property type="match status" value="1"/>
</dbReference>
<feature type="domain" description="Fe2OG dioxygenase" evidence="6">
    <location>
        <begin position="180"/>
        <end position="276"/>
    </location>
</feature>
<dbReference type="Gene3D" id="2.60.120.590">
    <property type="entry name" value="Alpha-ketoglutarate-dependent dioxygenase AlkB-like"/>
    <property type="match status" value="1"/>
</dbReference>
<comment type="cofactor">
    <cofactor evidence="5">
        <name>Fe(2+)</name>
        <dbReference type="ChEBI" id="CHEBI:29033"/>
    </cofactor>
    <text evidence="5">Binds 1 Fe(2+) ion per subunit.</text>
</comment>
<feature type="binding site" evidence="5">
    <location>
        <position position="201"/>
    </location>
    <ligand>
        <name>Fe cation</name>
        <dbReference type="ChEBI" id="CHEBI:24875"/>
        <note>catalytic</note>
    </ligand>
</feature>
<reference evidence="7" key="2">
    <citation type="submission" date="2020-05" db="UniProtKB">
        <authorList>
            <consortium name="EnsemblMetazoa"/>
        </authorList>
    </citation>
    <scope>IDENTIFICATION</scope>
    <source>
        <strain evidence="7">IAEA</strain>
    </source>
</reference>
<dbReference type="STRING" id="67801.A0A1B0B012"/>
<dbReference type="GO" id="GO:0008198">
    <property type="term" value="F:ferrous iron binding"/>
    <property type="evidence" value="ECO:0007669"/>
    <property type="project" value="TreeGrafter"/>
</dbReference>
<sequence length="352" mass="41251">MFREYFKYYKSKWPIPDFKNVIDFRETKRRESEKEVLISRVPLNKDYVNFGLPLGVQPICNWQCYIVPKHPGLIMIRNAFTAQGQRYWMARCLKDFPKHPNRVNLNESLFSRDAIEDWWSALQQCCHKDDVKRLKNAMRWSTMGYQHNWDTKMYSEQFHSNFPKDLAKMCNFFAQILGYKTFEAQAAIVNYYPIGSTLSGHTDHSEPNQEAPLFSFSFGQTAIFLIGGLTLQVKPTALFLESGDILIMTCESRLCYHAVPRIMKARDEPWNEYITSSPSDLLKQTADRRVHKDFAQVKCNGTEFVQCSMDLTLYERVCNEAFWLPYKNYLQDSRININVRQVLNGGEETLTQ</sequence>
<dbReference type="PROSITE" id="PS51471">
    <property type="entry name" value="FE2OG_OXY"/>
    <property type="match status" value="1"/>
</dbReference>
<evidence type="ECO:0000256" key="5">
    <source>
        <dbReference type="PIRSR" id="PIRSR604574-2"/>
    </source>
</evidence>
<dbReference type="SUPFAM" id="SSF51197">
    <property type="entry name" value="Clavaminate synthase-like"/>
    <property type="match status" value="1"/>
</dbReference>
<evidence type="ECO:0000256" key="4">
    <source>
        <dbReference type="ARBA" id="ARBA00023004"/>
    </source>
</evidence>
<proteinExistence type="predicted"/>
<dbReference type="EMBL" id="JXJN01006514">
    <property type="status" value="NOT_ANNOTATED_CDS"/>
    <property type="molecule type" value="Genomic_DNA"/>
</dbReference>
<evidence type="ECO:0000256" key="3">
    <source>
        <dbReference type="ARBA" id="ARBA00023002"/>
    </source>
</evidence>
<evidence type="ECO:0000256" key="2">
    <source>
        <dbReference type="ARBA" id="ARBA00022964"/>
    </source>
</evidence>
<dbReference type="InterPro" id="IPR005123">
    <property type="entry name" value="Oxoglu/Fe-dep_dioxygenase_dom"/>
</dbReference>
<evidence type="ECO:0000313" key="7">
    <source>
        <dbReference type="EnsemblMetazoa" id="GPPI014370-PA"/>
    </source>
</evidence>
<dbReference type="GO" id="GO:0035515">
    <property type="term" value="F:oxidative RNA demethylase activity"/>
    <property type="evidence" value="ECO:0007669"/>
    <property type="project" value="TreeGrafter"/>
</dbReference>
<dbReference type="GO" id="GO:0035513">
    <property type="term" value="P:oxidative RNA demethylation"/>
    <property type="evidence" value="ECO:0007669"/>
    <property type="project" value="TreeGrafter"/>
</dbReference>
<protein>
    <recommendedName>
        <fullName evidence="6">Fe2OG dioxygenase domain-containing protein</fullName>
    </recommendedName>
</protein>
<dbReference type="AlphaFoldDB" id="A0A1B0B012"/>
<keyword evidence="8" id="KW-1185">Reference proteome</keyword>
<keyword evidence="2" id="KW-0223">Dioxygenase</keyword>
<dbReference type="PANTHER" id="PTHR16557:SF2">
    <property type="entry name" value="NUCLEIC ACID DIOXYGENASE ALKBH1"/>
    <property type="match status" value="1"/>
</dbReference>
<dbReference type="GO" id="GO:0035516">
    <property type="term" value="F:broad specificity oxidative DNA demethylase activity"/>
    <property type="evidence" value="ECO:0007669"/>
    <property type="project" value="TreeGrafter"/>
</dbReference>
<keyword evidence="1 5" id="KW-0479">Metal-binding</keyword>
<dbReference type="Proteomes" id="UP000092460">
    <property type="component" value="Unassembled WGS sequence"/>
</dbReference>
<keyword evidence="3" id="KW-0560">Oxidoreductase</keyword>
<dbReference type="InterPro" id="IPR027450">
    <property type="entry name" value="AlkB-like"/>
</dbReference>
<name>A0A1B0B012_9MUSC</name>
<dbReference type="InterPro" id="IPR037151">
    <property type="entry name" value="AlkB-like_sf"/>
</dbReference>
<dbReference type="VEuPathDB" id="VectorBase:GPPI014370"/>
<reference evidence="8" key="1">
    <citation type="submission" date="2015-01" db="EMBL/GenBank/DDBJ databases">
        <authorList>
            <person name="Aksoy S."/>
            <person name="Warren W."/>
            <person name="Wilson R.K."/>
        </authorList>
    </citation>
    <scope>NUCLEOTIDE SEQUENCE [LARGE SCALE GENOMIC DNA]</scope>
    <source>
        <strain evidence="8">IAEA</strain>
    </source>
</reference>
<feature type="binding site" evidence="5">
    <location>
        <position position="257"/>
    </location>
    <ligand>
        <name>Fe cation</name>
        <dbReference type="ChEBI" id="CHEBI:24875"/>
        <note>catalytic</note>
    </ligand>
</feature>